<accession>A0AAW2VWG4</accession>
<comment type="caution">
    <text evidence="2">The sequence shown here is derived from an EMBL/GenBank/DDBJ whole genome shotgun (WGS) entry which is preliminary data.</text>
</comment>
<reference evidence="2" key="1">
    <citation type="submission" date="2020-06" db="EMBL/GenBank/DDBJ databases">
        <authorList>
            <person name="Li T."/>
            <person name="Hu X."/>
            <person name="Zhang T."/>
            <person name="Song X."/>
            <person name="Zhang H."/>
            <person name="Dai N."/>
            <person name="Sheng W."/>
            <person name="Hou X."/>
            <person name="Wei L."/>
        </authorList>
    </citation>
    <scope>NUCLEOTIDE SEQUENCE</scope>
    <source>
        <strain evidence="2">KEN1</strain>
        <tissue evidence="2">Leaf</tissue>
    </source>
</reference>
<gene>
    <name evidence="2" type="ORF">Slati_2718300</name>
</gene>
<dbReference type="PANTHER" id="PTHR31286">
    <property type="entry name" value="GLYCINE-RICH CELL WALL STRUCTURAL PROTEIN 1.8-LIKE"/>
    <property type="match status" value="1"/>
</dbReference>
<reference evidence="2" key="2">
    <citation type="journal article" date="2024" name="Plant">
        <title>Genomic evolution and insights into agronomic trait innovations of Sesamum species.</title>
        <authorList>
            <person name="Miao H."/>
            <person name="Wang L."/>
            <person name="Qu L."/>
            <person name="Liu H."/>
            <person name="Sun Y."/>
            <person name="Le M."/>
            <person name="Wang Q."/>
            <person name="Wei S."/>
            <person name="Zheng Y."/>
            <person name="Lin W."/>
            <person name="Duan Y."/>
            <person name="Cao H."/>
            <person name="Xiong S."/>
            <person name="Wang X."/>
            <person name="Wei L."/>
            <person name="Li C."/>
            <person name="Ma Q."/>
            <person name="Ju M."/>
            <person name="Zhao R."/>
            <person name="Li G."/>
            <person name="Mu C."/>
            <person name="Tian Q."/>
            <person name="Mei H."/>
            <person name="Zhang T."/>
            <person name="Gao T."/>
            <person name="Zhang H."/>
        </authorList>
    </citation>
    <scope>NUCLEOTIDE SEQUENCE</scope>
    <source>
        <strain evidence="2">KEN1</strain>
    </source>
</reference>
<evidence type="ECO:0000313" key="2">
    <source>
        <dbReference type="EMBL" id="KAL0433840.1"/>
    </source>
</evidence>
<proteinExistence type="predicted"/>
<dbReference type="AlphaFoldDB" id="A0AAW2VWG4"/>
<feature type="domain" description="DUF4283" evidence="1">
    <location>
        <begin position="93"/>
        <end position="172"/>
    </location>
</feature>
<dbReference type="Pfam" id="PF14111">
    <property type="entry name" value="DUF4283"/>
    <property type="match status" value="1"/>
</dbReference>
<dbReference type="EMBL" id="JACGWN010000009">
    <property type="protein sequence ID" value="KAL0433840.1"/>
    <property type="molecule type" value="Genomic_DNA"/>
</dbReference>
<organism evidence="2">
    <name type="scientific">Sesamum latifolium</name>
    <dbReference type="NCBI Taxonomy" id="2727402"/>
    <lineage>
        <taxon>Eukaryota</taxon>
        <taxon>Viridiplantae</taxon>
        <taxon>Streptophyta</taxon>
        <taxon>Embryophyta</taxon>
        <taxon>Tracheophyta</taxon>
        <taxon>Spermatophyta</taxon>
        <taxon>Magnoliopsida</taxon>
        <taxon>eudicotyledons</taxon>
        <taxon>Gunneridae</taxon>
        <taxon>Pentapetalae</taxon>
        <taxon>asterids</taxon>
        <taxon>lamiids</taxon>
        <taxon>Lamiales</taxon>
        <taxon>Pedaliaceae</taxon>
        <taxon>Sesamum</taxon>
    </lineage>
</organism>
<evidence type="ECO:0000259" key="1">
    <source>
        <dbReference type="Pfam" id="PF14111"/>
    </source>
</evidence>
<sequence>MAAFVFNPAEFPPLNSAEFLNSAESTHHSQQMKKTSFSEAALNSKNLKSLPSDSKNFFLADSNPTPIGTVSAINGRPTLAFSDTETEELAAHYKLAFIGKFSHGAPPYRNLHRLVVGLGVKGGFTVTMMNSKHVLILLSNDSDYSRLWLRRIWYLQGYPMRIFKWSPTFTPGQELSVIPIWACLPDLPAHLFSKKALFSIAGMIGIPLQIDEFTLNQSKLSKARVCVEIDLTKPLMEEFDLLIYGTTISQRVEYEQAAKQYQAKGKNVAEPQVHQVFDKMPEKNPPITGSGECSKTAEDCHRYVSESVFVNARKADDIAEVNQNNDVYNKNHADETTNGTNAIASEKLEVGVVCEEVNALYGGDFENRGIEVENSEYAIVEAIGEKLEVENNEYACVETVCTLDNNVVEDVACALKNNIVEDVVVGNEIVEALILRPSYTDYDPMRGMKLFNDESTWRLFQSLEKFGVVAYELQNDEDENIEMNRIALHTALFFQKHSLAPICIDTEAEEHLYSGPRMGRIGRTRKKRTWARAKGVHGVWAGVRWNSWDWAGAFGAGLEGLGWCECARLQRLGLDWAEENWAGIWTAAIWAALVDWTGLHAGLAGGLDCTLGWRGLGRTGGLGLQFAVGLEVLISWANFGPATLLLFEWAIWAVHHLGQSGPNKLMLLVFKPRPDVRVKWARFWAHN</sequence>
<protein>
    <recommendedName>
        <fullName evidence="1">DUF4283 domain-containing protein</fullName>
    </recommendedName>
</protein>
<dbReference type="PANTHER" id="PTHR31286:SF179">
    <property type="entry name" value="RNASE H TYPE-1 DOMAIN-CONTAINING PROTEIN"/>
    <property type="match status" value="1"/>
</dbReference>
<dbReference type="InterPro" id="IPR040256">
    <property type="entry name" value="At4g02000-like"/>
</dbReference>
<dbReference type="InterPro" id="IPR025558">
    <property type="entry name" value="DUF4283"/>
</dbReference>
<name>A0AAW2VWG4_9LAMI</name>